<dbReference type="PANTHER" id="PTHR11439">
    <property type="entry name" value="GAG-POL-RELATED RETROTRANSPOSON"/>
    <property type="match status" value="1"/>
</dbReference>
<dbReference type="Pfam" id="PF07727">
    <property type="entry name" value="RVT_2"/>
    <property type="match status" value="1"/>
</dbReference>
<evidence type="ECO:0000256" key="2">
    <source>
        <dbReference type="SAM" id="MobiDB-lite"/>
    </source>
</evidence>
<sequence>MKLFEAQDQTNDGDICIADSGATHTILKSKKYFYELKPTKGTIDTISGPTDLIEGVGKASLILPNGTKLLIENALFSPRSTRNLLSFKNIYHNGYDTQSRTVDNEKYLHIMSKGQILEKLPMLHSGLHYTYIDVPQAHMVVKEKSCDPEIFKLWHDRLGHPGSTMMKKITESTHGHPLKDQRIPQTDKIPLCTSCSLGKLITRPSLLKVEKESPMFLERIQGDICGPIHPPCGPFRYFMVLIDASSRWSHVSLLSTRNVAFAKFLAQIIKLRTHFPDYTVKRVRLDNAGEFTSHAFNDYCISVGIVVEHPVAHVHTQNGLAESLIKRLQLIARPLIMRTKLPVSIWGHAILHAGSLIRIRPSANHKYSPLQLASGQEPNISHLKIFGCAVYVPIAPPQRTKMGPQRRLGIYVGYETPSIIRYLEPLTGDVFTARFADCHFDEAMFPTLGGEKKVQEKDVSWCEPSLLYLDPRTKQCETEVQKIIHLQEVANQLPDAFTDTQRVTKSHIPAANAPARVEIPNKQIDYDMTHESKKRLKRGRPIGSKDKNPRKRKGPEKEINLKENDSDETLSNKTLPNEEVNDDNKEMSINYGHTHILWNRDKMENIDEIFSYSIASDIMVGDDDPEPKSVNECRNRHDWNKWKDAMQAELNSLNKRKVFGPIVVTPKAVKPVGYKWIFVRKRNEKNEITRYKARLVAQGFSQRPGIDFEETYSPVMDAITFRYLISLAVSQKLEMRLMDVVTAYLYGSLDSDIYMKIPEGFNNPEASTSKPNEMYSIKLQRSLYGLKQSGRMWYNRLSDYLISKGYTNNLICPCVFIKKTTSGYVIIAVYVDDLNIMGTQKEINEVIILLKKEFEMKDLGKTKYCLGLQIEHTNNGILVHQSNYTEKLLKRFNMDKANPLSTPMVVRSLNVDNDPFRPCEDNEEVLGPEVPYLSAIGALMYLTNCTRPDISFAVNLLARFSSSPTKRHWNGVKHILRYLRGTVDLGLFYPNDSKEGLVGYADAGYLSDPHKARSQTGYVFMNGGTAISWRSQKQTLVATSSNHAEVIALHEASRECVWLRSMTQLILNSCGIEKDRSPTPIYEDNAACVSQMKEGYIKSDRTKHIPPRFFSYTQDLIKEKQVEMRYVKSSNNSADLFTKALPTATFRKHVHDIGMRHVRTI</sequence>
<dbReference type="SUPFAM" id="SSF53098">
    <property type="entry name" value="Ribonuclease H-like"/>
    <property type="match status" value="1"/>
</dbReference>
<keyword evidence="1" id="KW-0064">Aspartyl protease</keyword>
<evidence type="ECO:0000259" key="3">
    <source>
        <dbReference type="PROSITE" id="PS50994"/>
    </source>
</evidence>
<evidence type="ECO:0000256" key="1">
    <source>
        <dbReference type="ARBA" id="ARBA00022750"/>
    </source>
</evidence>
<dbReference type="AlphaFoldDB" id="A0AAD8K541"/>
<dbReference type="CDD" id="cd09272">
    <property type="entry name" value="RNase_HI_RT_Ty1"/>
    <property type="match status" value="1"/>
</dbReference>
<dbReference type="InterPro" id="IPR001584">
    <property type="entry name" value="Integrase_cat-core"/>
</dbReference>
<comment type="caution">
    <text evidence="4">The sequence shown here is derived from an EMBL/GenBank/DDBJ whole genome shotgun (WGS) entry which is preliminary data.</text>
</comment>
<feature type="compositionally biased region" description="Basic and acidic residues" evidence="2">
    <location>
        <begin position="555"/>
        <end position="564"/>
    </location>
</feature>
<reference evidence="4" key="1">
    <citation type="journal article" date="2023" name="bioRxiv">
        <title>Improved chromosome-level genome assembly for marigold (Tagetes erecta).</title>
        <authorList>
            <person name="Jiang F."/>
            <person name="Yuan L."/>
            <person name="Wang S."/>
            <person name="Wang H."/>
            <person name="Xu D."/>
            <person name="Wang A."/>
            <person name="Fan W."/>
        </authorList>
    </citation>
    <scope>NUCLEOTIDE SEQUENCE</scope>
    <source>
        <strain evidence="4">WSJ</strain>
        <tissue evidence="4">Leaf</tissue>
    </source>
</reference>
<dbReference type="InterPro" id="IPR012337">
    <property type="entry name" value="RNaseH-like_sf"/>
</dbReference>
<keyword evidence="1" id="KW-0645">Protease</keyword>
<keyword evidence="5" id="KW-1185">Reference proteome</keyword>
<dbReference type="InterPro" id="IPR013103">
    <property type="entry name" value="RVT_2"/>
</dbReference>
<feature type="region of interest" description="Disordered" evidence="2">
    <location>
        <begin position="511"/>
        <end position="585"/>
    </location>
</feature>
<dbReference type="GO" id="GO:0015074">
    <property type="term" value="P:DNA integration"/>
    <property type="evidence" value="ECO:0007669"/>
    <property type="project" value="InterPro"/>
</dbReference>
<dbReference type="PROSITE" id="PS50994">
    <property type="entry name" value="INTEGRASE"/>
    <property type="match status" value="1"/>
</dbReference>
<organism evidence="4 5">
    <name type="scientific">Tagetes erecta</name>
    <name type="common">African marigold</name>
    <dbReference type="NCBI Taxonomy" id="13708"/>
    <lineage>
        <taxon>Eukaryota</taxon>
        <taxon>Viridiplantae</taxon>
        <taxon>Streptophyta</taxon>
        <taxon>Embryophyta</taxon>
        <taxon>Tracheophyta</taxon>
        <taxon>Spermatophyta</taxon>
        <taxon>Magnoliopsida</taxon>
        <taxon>eudicotyledons</taxon>
        <taxon>Gunneridae</taxon>
        <taxon>Pentapetalae</taxon>
        <taxon>asterids</taxon>
        <taxon>campanulids</taxon>
        <taxon>Asterales</taxon>
        <taxon>Asteraceae</taxon>
        <taxon>Asteroideae</taxon>
        <taxon>Heliantheae alliance</taxon>
        <taxon>Tageteae</taxon>
        <taxon>Tagetes</taxon>
    </lineage>
</organism>
<feature type="domain" description="Integrase catalytic" evidence="3">
    <location>
        <begin position="210"/>
        <end position="377"/>
    </location>
</feature>
<protein>
    <recommendedName>
        <fullName evidence="3">Integrase catalytic domain-containing protein</fullName>
    </recommendedName>
</protein>
<dbReference type="Pfam" id="PF22936">
    <property type="entry name" value="Pol_BBD"/>
    <property type="match status" value="1"/>
</dbReference>
<dbReference type="InterPro" id="IPR054722">
    <property type="entry name" value="PolX-like_BBD"/>
</dbReference>
<dbReference type="InterPro" id="IPR025724">
    <property type="entry name" value="GAG-pre-integrase_dom"/>
</dbReference>
<dbReference type="PANTHER" id="PTHR11439:SF486">
    <property type="entry name" value="RLK (RECEPTOR-LIKE KINASE) PROTEIN, PUTATIVE-RELATED"/>
    <property type="match status" value="1"/>
</dbReference>
<keyword evidence="1" id="KW-0378">Hydrolase</keyword>
<name>A0AAD8K541_TARER</name>
<accession>A0AAD8K541</accession>
<dbReference type="GO" id="GO:0004190">
    <property type="term" value="F:aspartic-type endopeptidase activity"/>
    <property type="evidence" value="ECO:0007669"/>
    <property type="project" value="UniProtKB-KW"/>
</dbReference>
<evidence type="ECO:0000313" key="4">
    <source>
        <dbReference type="EMBL" id="KAK1416362.1"/>
    </source>
</evidence>
<dbReference type="EMBL" id="JAUHHV010000008">
    <property type="protein sequence ID" value="KAK1416362.1"/>
    <property type="molecule type" value="Genomic_DNA"/>
</dbReference>
<dbReference type="Proteomes" id="UP001229421">
    <property type="component" value="Unassembled WGS sequence"/>
</dbReference>
<dbReference type="Gene3D" id="3.30.420.10">
    <property type="entry name" value="Ribonuclease H-like superfamily/Ribonuclease H"/>
    <property type="match status" value="2"/>
</dbReference>
<proteinExistence type="predicted"/>
<dbReference type="InterPro" id="IPR043502">
    <property type="entry name" value="DNA/RNA_pol_sf"/>
</dbReference>
<gene>
    <name evidence="4" type="ORF">QVD17_32153</name>
</gene>
<evidence type="ECO:0000313" key="5">
    <source>
        <dbReference type="Proteomes" id="UP001229421"/>
    </source>
</evidence>
<dbReference type="Pfam" id="PF13976">
    <property type="entry name" value="gag_pre-integrs"/>
    <property type="match status" value="1"/>
</dbReference>
<dbReference type="GO" id="GO:0003676">
    <property type="term" value="F:nucleic acid binding"/>
    <property type="evidence" value="ECO:0007669"/>
    <property type="project" value="InterPro"/>
</dbReference>
<dbReference type="InterPro" id="IPR036397">
    <property type="entry name" value="RNaseH_sf"/>
</dbReference>
<dbReference type="SUPFAM" id="SSF56672">
    <property type="entry name" value="DNA/RNA polymerases"/>
    <property type="match status" value="1"/>
</dbReference>